<dbReference type="SUPFAM" id="SSF47384">
    <property type="entry name" value="Homodimeric domain of signal transducing histidine kinase"/>
    <property type="match status" value="1"/>
</dbReference>
<evidence type="ECO:0000256" key="5">
    <source>
        <dbReference type="ARBA" id="ARBA00022679"/>
    </source>
</evidence>
<keyword evidence="4" id="KW-0597">Phosphoprotein</keyword>
<dbReference type="GO" id="GO:0000155">
    <property type="term" value="F:phosphorelay sensor kinase activity"/>
    <property type="evidence" value="ECO:0007669"/>
    <property type="project" value="InterPro"/>
</dbReference>
<dbReference type="EMBL" id="JPVU01000013">
    <property type="protein sequence ID" value="KFN93733.1"/>
    <property type="molecule type" value="Genomic_DNA"/>
</dbReference>
<reference evidence="10 11" key="1">
    <citation type="submission" date="2014-08" db="EMBL/GenBank/DDBJ databases">
        <title>Genome sequence of Tetragenococcus muriaticus.</title>
        <authorList>
            <person name="Chuea-nongthon C."/>
            <person name="Rodtong S."/>
            <person name="Yongsawatdigul J."/>
            <person name="Steele J.L."/>
            <person name="Liu X.-y."/>
            <person name="Speers J."/>
            <person name="Glasner J.D."/>
            <person name="Neeno-Eckwall E.C."/>
        </authorList>
    </citation>
    <scope>NUCLEOTIDE SEQUENCE [LARGE SCALE GENOMIC DNA]</scope>
    <source>
        <strain evidence="10 11">PMC-11-5</strain>
    </source>
</reference>
<dbReference type="Pfam" id="PF02518">
    <property type="entry name" value="HATPase_c"/>
    <property type="match status" value="1"/>
</dbReference>
<dbReference type="SUPFAM" id="SSF55874">
    <property type="entry name" value="ATPase domain of HSP90 chaperone/DNA topoisomerase II/histidine kinase"/>
    <property type="match status" value="1"/>
</dbReference>
<keyword evidence="8" id="KW-1133">Transmembrane helix</keyword>
<comment type="caution">
    <text evidence="10">The sequence shown here is derived from an EMBL/GenBank/DDBJ whole genome shotgun (WGS) entry which is preliminary data.</text>
</comment>
<dbReference type="Pfam" id="PF00512">
    <property type="entry name" value="HisKA"/>
    <property type="match status" value="1"/>
</dbReference>
<evidence type="ECO:0000256" key="3">
    <source>
        <dbReference type="ARBA" id="ARBA00012438"/>
    </source>
</evidence>
<evidence type="ECO:0000256" key="8">
    <source>
        <dbReference type="SAM" id="Phobius"/>
    </source>
</evidence>
<dbReference type="Proteomes" id="UP000029380">
    <property type="component" value="Unassembled WGS sequence"/>
</dbReference>
<evidence type="ECO:0000313" key="10">
    <source>
        <dbReference type="EMBL" id="KFN93733.1"/>
    </source>
</evidence>
<comment type="catalytic activity">
    <reaction evidence="1">
        <text>ATP + protein L-histidine = ADP + protein N-phospho-L-histidine.</text>
        <dbReference type="EC" id="2.7.13.3"/>
    </reaction>
</comment>
<keyword evidence="6 10" id="KW-0418">Kinase</keyword>
<gene>
    <name evidence="10" type="ORF">TMUPMC115_0091</name>
</gene>
<dbReference type="InterPro" id="IPR050351">
    <property type="entry name" value="BphY/WalK/GraS-like"/>
</dbReference>
<dbReference type="PATRIC" id="fig|1302649.3.peg.91"/>
<dbReference type="PANTHER" id="PTHR45453:SF1">
    <property type="entry name" value="PHOSPHATE REGULON SENSOR PROTEIN PHOR"/>
    <property type="match status" value="1"/>
</dbReference>
<dbReference type="InterPro" id="IPR005467">
    <property type="entry name" value="His_kinase_dom"/>
</dbReference>
<dbReference type="InterPro" id="IPR003594">
    <property type="entry name" value="HATPase_dom"/>
</dbReference>
<evidence type="ECO:0000256" key="4">
    <source>
        <dbReference type="ARBA" id="ARBA00022553"/>
    </source>
</evidence>
<evidence type="ECO:0000256" key="6">
    <source>
        <dbReference type="ARBA" id="ARBA00022777"/>
    </source>
</evidence>
<organism evidence="10 11">
    <name type="scientific">Tetragenococcus muriaticus PMC-11-5</name>
    <dbReference type="NCBI Taxonomy" id="1302649"/>
    <lineage>
        <taxon>Bacteria</taxon>
        <taxon>Bacillati</taxon>
        <taxon>Bacillota</taxon>
        <taxon>Bacilli</taxon>
        <taxon>Lactobacillales</taxon>
        <taxon>Enterococcaceae</taxon>
        <taxon>Tetragenococcus</taxon>
    </lineage>
</organism>
<name>A0A091CFZ9_9ENTE</name>
<comment type="subcellular location">
    <subcellularLocation>
        <location evidence="2">Membrane</location>
    </subcellularLocation>
</comment>
<keyword evidence="5 10" id="KW-0808">Transferase</keyword>
<feature type="transmembrane region" description="Helical" evidence="8">
    <location>
        <begin position="6"/>
        <end position="22"/>
    </location>
</feature>
<dbReference type="GO" id="GO:0004721">
    <property type="term" value="F:phosphoprotein phosphatase activity"/>
    <property type="evidence" value="ECO:0007669"/>
    <property type="project" value="TreeGrafter"/>
</dbReference>
<feature type="domain" description="Histidine kinase" evidence="9">
    <location>
        <begin position="88"/>
        <end position="288"/>
    </location>
</feature>
<proteinExistence type="predicted"/>
<dbReference type="SMART" id="SM00387">
    <property type="entry name" value="HATPase_c"/>
    <property type="match status" value="1"/>
</dbReference>
<evidence type="ECO:0000256" key="2">
    <source>
        <dbReference type="ARBA" id="ARBA00004370"/>
    </source>
</evidence>
<keyword evidence="8" id="KW-0472">Membrane</keyword>
<dbReference type="PROSITE" id="PS50109">
    <property type="entry name" value="HIS_KIN"/>
    <property type="match status" value="1"/>
</dbReference>
<keyword evidence="7" id="KW-0902">Two-component regulatory system</keyword>
<sequence length="311" mass="36468">MIWILFISMGINLLLIVAWIFYHRELKDMILQIKTIKQGNSHTPLKRIGFSKRNRQVIEEVNELIVSFNQTTKENQRMAKQSKEMIASISHDFRTPLTSMIGYIQMLDKTTLNARDLKYVNIIEERTQLISSLVDEFYLLSLLDADDYKIHNEVVNPITLIQEQVAQYYEELTATFEDMTINLADELIVVQTSRVDFERIVQNLIKNAFIHGTQYFNIRLEKQEQCLRFIFENKIPDEQQVDVVRLFDRNYQSEGARATESSGLGLAIAKQLSEKLDFSLSAQLQGDLLQFYLDIYLDAWKIRNIENIRDR</sequence>
<evidence type="ECO:0000259" key="9">
    <source>
        <dbReference type="PROSITE" id="PS50109"/>
    </source>
</evidence>
<evidence type="ECO:0000256" key="7">
    <source>
        <dbReference type="ARBA" id="ARBA00023012"/>
    </source>
</evidence>
<dbReference type="RefSeq" id="WP_038025279.1">
    <property type="nucleotide sequence ID" value="NZ_JPVU01000013.1"/>
</dbReference>
<dbReference type="Gene3D" id="1.10.287.130">
    <property type="match status" value="1"/>
</dbReference>
<accession>A0A091CFZ9</accession>
<protein>
    <recommendedName>
        <fullName evidence="3">histidine kinase</fullName>
        <ecNumber evidence="3">2.7.13.3</ecNumber>
    </recommendedName>
</protein>
<dbReference type="CDD" id="cd00082">
    <property type="entry name" value="HisKA"/>
    <property type="match status" value="1"/>
</dbReference>
<dbReference type="GO" id="GO:0005886">
    <property type="term" value="C:plasma membrane"/>
    <property type="evidence" value="ECO:0007669"/>
    <property type="project" value="TreeGrafter"/>
</dbReference>
<dbReference type="EC" id="2.7.13.3" evidence="3"/>
<dbReference type="InterPro" id="IPR036097">
    <property type="entry name" value="HisK_dim/P_sf"/>
</dbReference>
<dbReference type="AlphaFoldDB" id="A0A091CFZ9"/>
<evidence type="ECO:0000256" key="1">
    <source>
        <dbReference type="ARBA" id="ARBA00000085"/>
    </source>
</evidence>
<dbReference type="GO" id="GO:0016036">
    <property type="term" value="P:cellular response to phosphate starvation"/>
    <property type="evidence" value="ECO:0007669"/>
    <property type="project" value="TreeGrafter"/>
</dbReference>
<evidence type="ECO:0000313" key="11">
    <source>
        <dbReference type="Proteomes" id="UP000029380"/>
    </source>
</evidence>
<dbReference type="Gene3D" id="3.30.565.10">
    <property type="entry name" value="Histidine kinase-like ATPase, C-terminal domain"/>
    <property type="match status" value="1"/>
</dbReference>
<dbReference type="SMART" id="SM00388">
    <property type="entry name" value="HisKA"/>
    <property type="match status" value="1"/>
</dbReference>
<dbReference type="InterPro" id="IPR036890">
    <property type="entry name" value="HATPase_C_sf"/>
</dbReference>
<dbReference type="PANTHER" id="PTHR45453">
    <property type="entry name" value="PHOSPHATE REGULON SENSOR PROTEIN PHOR"/>
    <property type="match status" value="1"/>
</dbReference>
<dbReference type="InterPro" id="IPR003661">
    <property type="entry name" value="HisK_dim/P_dom"/>
</dbReference>
<dbReference type="OrthoDB" id="9792991at2"/>
<keyword evidence="8" id="KW-0812">Transmembrane</keyword>